<dbReference type="InterPro" id="IPR018062">
    <property type="entry name" value="HTH_AraC-typ_CS"/>
</dbReference>
<keyword evidence="3" id="KW-0804">Transcription</keyword>
<dbReference type="SMART" id="SM00342">
    <property type="entry name" value="HTH_ARAC"/>
    <property type="match status" value="1"/>
</dbReference>
<keyword evidence="2" id="KW-0238">DNA-binding</keyword>
<dbReference type="EMBL" id="JAAVLN010000003">
    <property type="protein sequence ID" value="NKC04916.1"/>
    <property type="molecule type" value="Genomic_DNA"/>
</dbReference>
<name>A0ABX1DQT6_9HYPH</name>
<dbReference type="PROSITE" id="PS00041">
    <property type="entry name" value="HTH_ARAC_FAMILY_1"/>
    <property type="match status" value="1"/>
</dbReference>
<reference evidence="5 6" key="1">
    <citation type="submission" date="2020-03" db="EMBL/GenBank/DDBJ databases">
        <title>Whole genome sequencing of clinical and environmental type strains of Ochrobactrum.</title>
        <authorList>
            <person name="Dharne M."/>
        </authorList>
    </citation>
    <scope>NUCLEOTIDE SEQUENCE [LARGE SCALE GENOMIC DNA]</scope>
    <source>
        <strain evidence="5 6">CIP 109452</strain>
    </source>
</reference>
<comment type="caution">
    <text evidence="5">The sequence shown here is derived from an EMBL/GenBank/DDBJ whole genome shotgun (WGS) entry which is preliminary data.</text>
</comment>
<dbReference type="InterPro" id="IPR009594">
    <property type="entry name" value="Tscrpt_reg_HTH_AraC_N"/>
</dbReference>
<sequence>MTEIATHLKGLVRFHCNAAKSPTPISGLTLFRSDRRSQPVRSLYTPRICVVLQGRKQIDVEKSKITIEPGQFLVIGLDLPVSASVVTATPAEPHLALTIDLEPAIIAELALAAGDTPPTNQLRGAAIAKLNPDLLEAIERLVRLLDRPADIPVLAPLLQREIFYRLLHSELGDMLRQYGTTGSKLNRVSTAAAWIKQNFEKPLEVANLAEHAGMSVTSFHRAFKAATHMSPLQFRTRLRLHEARRRLSLGEQHIGTIAFDVGYRSQSQFNREYRKMFGNAPGQDHSV</sequence>
<dbReference type="SUPFAM" id="SSF46689">
    <property type="entry name" value="Homeodomain-like"/>
    <property type="match status" value="2"/>
</dbReference>
<dbReference type="Pfam" id="PF12833">
    <property type="entry name" value="HTH_18"/>
    <property type="match status" value="1"/>
</dbReference>
<dbReference type="PANTHER" id="PTHR43436:SF1">
    <property type="entry name" value="TRANSCRIPTIONAL REGULATORY PROTEIN"/>
    <property type="match status" value="1"/>
</dbReference>
<dbReference type="RefSeq" id="WP_138784492.1">
    <property type="nucleotide sequence ID" value="NZ_JBHEEQ010000001.1"/>
</dbReference>
<keyword evidence="1" id="KW-0805">Transcription regulation</keyword>
<evidence type="ECO:0000313" key="5">
    <source>
        <dbReference type="EMBL" id="NKC04916.1"/>
    </source>
</evidence>
<evidence type="ECO:0000256" key="3">
    <source>
        <dbReference type="ARBA" id="ARBA00023163"/>
    </source>
</evidence>
<dbReference type="PROSITE" id="PS01124">
    <property type="entry name" value="HTH_ARAC_FAMILY_2"/>
    <property type="match status" value="1"/>
</dbReference>
<dbReference type="InterPro" id="IPR018060">
    <property type="entry name" value="HTH_AraC"/>
</dbReference>
<protein>
    <submittedName>
        <fullName evidence="5">AraC family transcriptional regulator</fullName>
    </submittedName>
</protein>
<evidence type="ECO:0000259" key="4">
    <source>
        <dbReference type="PROSITE" id="PS01124"/>
    </source>
</evidence>
<keyword evidence="6" id="KW-1185">Reference proteome</keyword>
<dbReference type="Gene3D" id="1.10.10.60">
    <property type="entry name" value="Homeodomain-like"/>
    <property type="match status" value="2"/>
</dbReference>
<evidence type="ECO:0000256" key="2">
    <source>
        <dbReference type="ARBA" id="ARBA00023125"/>
    </source>
</evidence>
<dbReference type="PANTHER" id="PTHR43436">
    <property type="entry name" value="ARAC-FAMILY TRANSCRIPTIONAL REGULATOR"/>
    <property type="match status" value="1"/>
</dbReference>
<dbReference type="Pfam" id="PF06719">
    <property type="entry name" value="AraC_N"/>
    <property type="match status" value="1"/>
</dbReference>
<proteinExistence type="predicted"/>
<accession>A0ABX1DQT6</accession>
<organism evidence="5 6">
    <name type="scientific">Brucella haematophila</name>
    <dbReference type="NCBI Taxonomy" id="419474"/>
    <lineage>
        <taxon>Bacteria</taxon>
        <taxon>Pseudomonadati</taxon>
        <taxon>Pseudomonadota</taxon>
        <taxon>Alphaproteobacteria</taxon>
        <taxon>Hyphomicrobiales</taxon>
        <taxon>Brucellaceae</taxon>
        <taxon>Brucella/Ochrobactrum group</taxon>
        <taxon>Brucella</taxon>
    </lineage>
</organism>
<gene>
    <name evidence="5" type="ORF">HED55_22295</name>
</gene>
<feature type="domain" description="HTH araC/xylS-type" evidence="4">
    <location>
        <begin position="189"/>
        <end position="287"/>
    </location>
</feature>
<dbReference type="Proteomes" id="UP000704467">
    <property type="component" value="Unassembled WGS sequence"/>
</dbReference>
<evidence type="ECO:0000256" key="1">
    <source>
        <dbReference type="ARBA" id="ARBA00023015"/>
    </source>
</evidence>
<evidence type="ECO:0000313" key="6">
    <source>
        <dbReference type="Proteomes" id="UP000704467"/>
    </source>
</evidence>
<dbReference type="InterPro" id="IPR009057">
    <property type="entry name" value="Homeodomain-like_sf"/>
</dbReference>